<organism evidence="7 8">
    <name type="scientific">Desulfurococcus amylolyticus (strain DSM 18924 / JCM 16383 / VKM B-2413 / 1221n)</name>
    <name type="common">Desulfurococcus kamchatkensis</name>
    <dbReference type="NCBI Taxonomy" id="490899"/>
    <lineage>
        <taxon>Archaea</taxon>
        <taxon>Thermoproteota</taxon>
        <taxon>Thermoprotei</taxon>
        <taxon>Desulfurococcales</taxon>
        <taxon>Desulfurococcaceae</taxon>
        <taxon>Desulfurococcus</taxon>
    </lineage>
</organism>
<dbReference type="InterPro" id="IPR036884">
    <property type="entry name" value="2Fe-2S-bd_dom_sf"/>
</dbReference>
<dbReference type="KEGG" id="dka:DKAM_0735"/>
<dbReference type="STRING" id="490899.DKAM_0735"/>
<dbReference type="HOGENOM" id="CLU_052511_3_1_2"/>
<dbReference type="eggNOG" id="arCOG01925">
    <property type="taxonomic scope" value="Archaea"/>
</dbReference>
<dbReference type="CDD" id="cd00207">
    <property type="entry name" value="fer2"/>
    <property type="match status" value="1"/>
</dbReference>
<dbReference type="Gene3D" id="1.10.150.120">
    <property type="entry name" value="[2Fe-2S]-binding domain"/>
    <property type="match status" value="1"/>
</dbReference>
<keyword evidence="5" id="KW-0411">Iron-sulfur</keyword>
<dbReference type="PROSITE" id="PS00197">
    <property type="entry name" value="2FE2S_FER_1"/>
    <property type="match status" value="1"/>
</dbReference>
<sequence>MVKVVFEVNGRTVELDIEPNELLINTLRNRLGLTGTKYGCGIGECGACTVLVDGEPMLSCLLLTVDVNGRRVETVEGLTSERNPSVVQKAFMEEGAIQCGYCTPGFIVMAEYMRRRNVEPVDENIKEYLKGNLCRCTGYINIYKAVRKALKAR</sequence>
<dbReference type="PROSITE" id="PS51085">
    <property type="entry name" value="2FE2S_FER_2"/>
    <property type="match status" value="1"/>
</dbReference>
<gene>
    <name evidence="7" type="ordered locus">DKAM_0735</name>
</gene>
<accession>B8D4N0</accession>
<dbReference type="GO" id="GO:0046872">
    <property type="term" value="F:metal ion binding"/>
    <property type="evidence" value="ECO:0007669"/>
    <property type="project" value="UniProtKB-KW"/>
</dbReference>
<dbReference type="SUPFAM" id="SSF54292">
    <property type="entry name" value="2Fe-2S ferredoxin-like"/>
    <property type="match status" value="1"/>
</dbReference>
<evidence type="ECO:0000256" key="4">
    <source>
        <dbReference type="ARBA" id="ARBA00023004"/>
    </source>
</evidence>
<evidence type="ECO:0000256" key="5">
    <source>
        <dbReference type="ARBA" id="ARBA00023014"/>
    </source>
</evidence>
<dbReference type="SUPFAM" id="SSF47741">
    <property type="entry name" value="CO dehydrogenase ISP C-domain like"/>
    <property type="match status" value="1"/>
</dbReference>
<reference evidence="7 8" key="1">
    <citation type="journal article" date="2009" name="J. Bacteriol.">
        <title>Complete genome sequence of the anaerobic, protein-degrading hyperthermophilic crenarchaeon Desulfurococcus kamchatkensis.</title>
        <authorList>
            <person name="Ravin N.V."/>
            <person name="Mardanov A.V."/>
            <person name="Beletsky A.V."/>
            <person name="Kublanov I.V."/>
            <person name="Kolganova T.V."/>
            <person name="Lebedinsky A.V."/>
            <person name="Chernyh N.A."/>
            <person name="Bonch-Osmolovskaya E.A."/>
            <person name="Skryabin K.G."/>
        </authorList>
    </citation>
    <scope>NUCLEOTIDE SEQUENCE [LARGE SCALE GENOMIC DNA]</scope>
    <source>
        <strain evidence="8">DSM 18924 / JCM 16383 / VKM B-2413 / 1221n</strain>
    </source>
</reference>
<proteinExistence type="predicted"/>
<dbReference type="InterPro" id="IPR006058">
    <property type="entry name" value="2Fe2S_fd_BS"/>
</dbReference>
<dbReference type="GO" id="GO:0051537">
    <property type="term" value="F:2 iron, 2 sulfur cluster binding"/>
    <property type="evidence" value="ECO:0007669"/>
    <property type="project" value="UniProtKB-KW"/>
</dbReference>
<dbReference type="Gene3D" id="3.10.20.30">
    <property type="match status" value="1"/>
</dbReference>
<dbReference type="InterPro" id="IPR051452">
    <property type="entry name" value="Diverse_Oxidoreductases"/>
</dbReference>
<keyword evidence="1" id="KW-0001">2Fe-2S</keyword>
<dbReference type="PANTHER" id="PTHR44379:SF8">
    <property type="entry name" value="XANTHINE DEHYDROGENASE IRON-SULFUR-BINDING SUBUNIT XDHC-RELATED"/>
    <property type="match status" value="1"/>
</dbReference>
<evidence type="ECO:0000256" key="1">
    <source>
        <dbReference type="ARBA" id="ARBA00022714"/>
    </source>
</evidence>
<dbReference type="GeneID" id="7171774"/>
<name>B8D4N0_DESA1</name>
<dbReference type="Proteomes" id="UP000006903">
    <property type="component" value="Chromosome"/>
</dbReference>
<evidence type="ECO:0000313" key="8">
    <source>
        <dbReference type="Proteomes" id="UP000006903"/>
    </source>
</evidence>
<dbReference type="GO" id="GO:0016491">
    <property type="term" value="F:oxidoreductase activity"/>
    <property type="evidence" value="ECO:0007669"/>
    <property type="project" value="UniProtKB-KW"/>
</dbReference>
<dbReference type="InterPro" id="IPR001041">
    <property type="entry name" value="2Fe-2S_ferredoxin-type"/>
</dbReference>
<dbReference type="PANTHER" id="PTHR44379">
    <property type="entry name" value="OXIDOREDUCTASE WITH IRON-SULFUR SUBUNIT"/>
    <property type="match status" value="1"/>
</dbReference>
<evidence type="ECO:0000313" key="7">
    <source>
        <dbReference type="EMBL" id="ACL11061.1"/>
    </source>
</evidence>
<evidence type="ECO:0000256" key="3">
    <source>
        <dbReference type="ARBA" id="ARBA00023002"/>
    </source>
</evidence>
<dbReference type="AlphaFoldDB" id="B8D4N0"/>
<protein>
    <submittedName>
        <fullName evidence="7">Aerobic-type carbon monoxide dehydrogenase, small subunit CoxS/CutS-like protein</fullName>
    </submittedName>
</protein>
<dbReference type="EMBL" id="CP001140">
    <property type="protein sequence ID" value="ACL11061.1"/>
    <property type="molecule type" value="Genomic_DNA"/>
</dbReference>
<dbReference type="InterPro" id="IPR036010">
    <property type="entry name" value="2Fe-2S_ferredoxin-like_sf"/>
</dbReference>
<dbReference type="Pfam" id="PF01799">
    <property type="entry name" value="Fer2_2"/>
    <property type="match status" value="1"/>
</dbReference>
<keyword evidence="2" id="KW-0479">Metal-binding</keyword>
<dbReference type="RefSeq" id="WP_012608402.1">
    <property type="nucleotide sequence ID" value="NC_011766.1"/>
</dbReference>
<dbReference type="Pfam" id="PF00111">
    <property type="entry name" value="Fer2"/>
    <property type="match status" value="1"/>
</dbReference>
<evidence type="ECO:0000256" key="2">
    <source>
        <dbReference type="ARBA" id="ARBA00022723"/>
    </source>
</evidence>
<feature type="domain" description="2Fe-2S ferredoxin-type" evidence="6">
    <location>
        <begin position="2"/>
        <end position="78"/>
    </location>
</feature>
<dbReference type="InterPro" id="IPR012675">
    <property type="entry name" value="Beta-grasp_dom_sf"/>
</dbReference>
<keyword evidence="3" id="KW-0560">Oxidoreductase</keyword>
<dbReference type="InterPro" id="IPR002888">
    <property type="entry name" value="2Fe-2S-bd"/>
</dbReference>
<evidence type="ECO:0000259" key="6">
    <source>
        <dbReference type="PROSITE" id="PS51085"/>
    </source>
</evidence>
<dbReference type="FunFam" id="3.10.20.30:FF:000020">
    <property type="entry name" value="Xanthine dehydrogenase iron-sulfur subunit"/>
    <property type="match status" value="1"/>
</dbReference>
<keyword evidence="4" id="KW-0408">Iron</keyword>